<feature type="transmembrane region" description="Helical" evidence="1">
    <location>
        <begin position="67"/>
        <end position="91"/>
    </location>
</feature>
<sequence length="203" mass="23523">MPQINGMLTPQGLKIRLDGDFCQQLPFKNNKTVYDLLKDIESFVCAGKWFIFIVGILAFYIEIPNNTLFALSFIITIIASLSFWIYPLFMIVRGVSSITQPRIFVTITGWFVDKIVLIVIAFLTVGWQGLLYYAGGYTVATFLGYVLNLYLMKSNYTQFGIPLQSDEKAFIYLCLRYLERVSFLDWIRAYYDYLNPEQENLNI</sequence>
<organism evidence="2 3">
    <name type="scientific">Desulfosporosinus metallidurans</name>
    <dbReference type="NCBI Taxonomy" id="1888891"/>
    <lineage>
        <taxon>Bacteria</taxon>
        <taxon>Bacillati</taxon>
        <taxon>Bacillota</taxon>
        <taxon>Clostridia</taxon>
        <taxon>Eubacteriales</taxon>
        <taxon>Desulfitobacteriaceae</taxon>
        <taxon>Desulfosporosinus</taxon>
    </lineage>
</organism>
<comment type="caution">
    <text evidence="2">The sequence shown here is derived from an EMBL/GenBank/DDBJ whole genome shotgun (WGS) entry which is preliminary data.</text>
</comment>
<name>A0A1Q8R1H3_9FIRM</name>
<keyword evidence="3" id="KW-1185">Reference proteome</keyword>
<reference evidence="2 3" key="1">
    <citation type="submission" date="2016-09" db="EMBL/GenBank/DDBJ databases">
        <title>Complete genome of Desulfosporosinus sp. OL.</title>
        <authorList>
            <person name="Mardanov A."/>
            <person name="Beletsky A."/>
            <person name="Panova A."/>
            <person name="Karnachuk O."/>
            <person name="Ravin N."/>
        </authorList>
    </citation>
    <scope>NUCLEOTIDE SEQUENCE [LARGE SCALE GENOMIC DNA]</scope>
    <source>
        <strain evidence="2 3">OL</strain>
    </source>
</reference>
<evidence type="ECO:0000313" key="3">
    <source>
        <dbReference type="Proteomes" id="UP000186102"/>
    </source>
</evidence>
<evidence type="ECO:0000313" key="2">
    <source>
        <dbReference type="EMBL" id="OLN33290.1"/>
    </source>
</evidence>
<dbReference type="STRING" id="1888891.DSOL_0536"/>
<feature type="transmembrane region" description="Helical" evidence="1">
    <location>
        <begin position="130"/>
        <end position="151"/>
    </location>
</feature>
<feature type="transmembrane region" description="Helical" evidence="1">
    <location>
        <begin position="103"/>
        <end position="124"/>
    </location>
</feature>
<dbReference type="AlphaFoldDB" id="A0A1Q8R1H3"/>
<dbReference type="Proteomes" id="UP000186102">
    <property type="component" value="Unassembled WGS sequence"/>
</dbReference>
<proteinExistence type="predicted"/>
<dbReference type="RefSeq" id="WP_075363359.1">
    <property type="nucleotide sequence ID" value="NZ_MLBF01000003.1"/>
</dbReference>
<evidence type="ECO:0000256" key="1">
    <source>
        <dbReference type="SAM" id="Phobius"/>
    </source>
</evidence>
<keyword evidence="1" id="KW-1133">Transmembrane helix</keyword>
<gene>
    <name evidence="2" type="ORF">DSOL_0536</name>
</gene>
<keyword evidence="1" id="KW-0472">Membrane</keyword>
<keyword evidence="1" id="KW-0812">Transmembrane</keyword>
<protein>
    <submittedName>
        <fullName evidence="2">Uncharacterized protein</fullName>
    </submittedName>
</protein>
<feature type="transmembrane region" description="Helical" evidence="1">
    <location>
        <begin position="40"/>
        <end position="61"/>
    </location>
</feature>
<accession>A0A1Q8R1H3</accession>
<dbReference type="EMBL" id="MLBF01000003">
    <property type="protein sequence ID" value="OLN33290.1"/>
    <property type="molecule type" value="Genomic_DNA"/>
</dbReference>